<dbReference type="AlphaFoldDB" id="A0A4R3MRZ5"/>
<dbReference type="EMBL" id="SMAO01000012">
    <property type="protein sequence ID" value="TCT18705.1"/>
    <property type="molecule type" value="Genomic_DNA"/>
</dbReference>
<keyword evidence="2" id="KW-0808">Transferase</keyword>
<evidence type="ECO:0000259" key="1">
    <source>
        <dbReference type="Pfam" id="PF00534"/>
    </source>
</evidence>
<name>A0A4R3MRZ5_9GAMM</name>
<organism evidence="2 3">
    <name type="scientific">Thiobaca trueperi</name>
    <dbReference type="NCBI Taxonomy" id="127458"/>
    <lineage>
        <taxon>Bacteria</taxon>
        <taxon>Pseudomonadati</taxon>
        <taxon>Pseudomonadota</taxon>
        <taxon>Gammaproteobacteria</taxon>
        <taxon>Chromatiales</taxon>
        <taxon>Chromatiaceae</taxon>
        <taxon>Thiobaca</taxon>
    </lineage>
</organism>
<dbReference type="SUPFAM" id="SSF53756">
    <property type="entry name" value="UDP-Glycosyltransferase/glycogen phosphorylase"/>
    <property type="match status" value="1"/>
</dbReference>
<accession>A0A4R3MRZ5</accession>
<evidence type="ECO:0000313" key="3">
    <source>
        <dbReference type="Proteomes" id="UP000295717"/>
    </source>
</evidence>
<protein>
    <submittedName>
        <fullName evidence="2">Glycosyltransferase involved in cell wall biosynthesis</fullName>
    </submittedName>
</protein>
<evidence type="ECO:0000313" key="2">
    <source>
        <dbReference type="EMBL" id="TCT18705.1"/>
    </source>
</evidence>
<dbReference type="PANTHER" id="PTHR45947">
    <property type="entry name" value="SULFOQUINOVOSYL TRANSFERASE SQD2"/>
    <property type="match status" value="1"/>
</dbReference>
<dbReference type="GO" id="GO:0016757">
    <property type="term" value="F:glycosyltransferase activity"/>
    <property type="evidence" value="ECO:0007669"/>
    <property type="project" value="InterPro"/>
</dbReference>
<dbReference type="Pfam" id="PF00534">
    <property type="entry name" value="Glycos_transf_1"/>
    <property type="match status" value="1"/>
</dbReference>
<dbReference type="Proteomes" id="UP000295717">
    <property type="component" value="Unassembled WGS sequence"/>
</dbReference>
<gene>
    <name evidence="2" type="ORF">EDC35_11228</name>
</gene>
<comment type="caution">
    <text evidence="2">The sequence shown here is derived from an EMBL/GenBank/DDBJ whole genome shotgun (WGS) entry which is preliminary data.</text>
</comment>
<dbReference type="InterPro" id="IPR001296">
    <property type="entry name" value="Glyco_trans_1"/>
</dbReference>
<dbReference type="CDD" id="cd03801">
    <property type="entry name" value="GT4_PimA-like"/>
    <property type="match status" value="1"/>
</dbReference>
<sequence>MTPSTLVFLWDNFGPYHMDRMEALYRHLSERVAVIGIELTPTSTTYAWASRPSETFEKRTVFTDTAPRSAIARVWRIIAHLPPPRETCFFLCHYQDPAIFLLAVVLRARGGRVFTMNNSKFDDKPRHVWKEVGKSFFLLPYQGVLSTGIRSKSYWQFLGLKAGTVRGEYNTVSLDRIRRQAGVPPAPNGPAFQDRHFTAIARLVPKKNLSMLLSAYALYRQTVSAPRPLHLCGSGPGEAALRQQADDLSLAEYIVFRGWLQDDAISQTLGQTLTLLLPSVEEQFGNVVIEAQAMGLPVILSDNCGARDLLVRSGVNGFVIEPDNPRGMAYFMRLLSEDEALWRRMCDAATASALQGDVQRFVEGVEAFLVEDPVECLAHNKH</sequence>
<dbReference type="PANTHER" id="PTHR45947:SF3">
    <property type="entry name" value="SULFOQUINOVOSYL TRANSFERASE SQD2"/>
    <property type="match status" value="1"/>
</dbReference>
<proteinExistence type="predicted"/>
<dbReference type="InterPro" id="IPR050194">
    <property type="entry name" value="Glycosyltransferase_grp1"/>
</dbReference>
<keyword evidence="3" id="KW-1185">Reference proteome</keyword>
<dbReference type="Gene3D" id="3.40.50.2000">
    <property type="entry name" value="Glycogen Phosphorylase B"/>
    <property type="match status" value="2"/>
</dbReference>
<feature type="domain" description="Glycosyl transferase family 1" evidence="1">
    <location>
        <begin position="195"/>
        <end position="349"/>
    </location>
</feature>
<reference evidence="2 3" key="1">
    <citation type="submission" date="2019-03" db="EMBL/GenBank/DDBJ databases">
        <title>Genomic Encyclopedia of Type Strains, Phase IV (KMG-IV): sequencing the most valuable type-strain genomes for metagenomic binning, comparative biology and taxonomic classification.</title>
        <authorList>
            <person name="Goeker M."/>
        </authorList>
    </citation>
    <scope>NUCLEOTIDE SEQUENCE [LARGE SCALE GENOMIC DNA]</scope>
    <source>
        <strain evidence="2 3">DSM 13587</strain>
    </source>
</reference>